<dbReference type="InterPro" id="IPR001702">
    <property type="entry name" value="Porin_Gram-ve"/>
</dbReference>
<protein>
    <recommendedName>
        <fullName evidence="12">Porin domain-containing protein</fullName>
    </recommendedName>
</protein>
<name>A0ABM8U6P0_9BURK</name>
<evidence type="ECO:0000256" key="7">
    <source>
        <dbReference type="ARBA" id="ARBA00023065"/>
    </source>
</evidence>
<dbReference type="Pfam" id="PF13609">
    <property type="entry name" value="Porin_4"/>
    <property type="match status" value="1"/>
</dbReference>
<dbReference type="PANTHER" id="PTHR34501">
    <property type="entry name" value="PROTEIN YDDL-RELATED"/>
    <property type="match status" value="1"/>
</dbReference>
<keyword evidence="14" id="KW-1185">Reference proteome</keyword>
<evidence type="ECO:0000313" key="13">
    <source>
        <dbReference type="EMBL" id="CAG4909487.1"/>
    </source>
</evidence>
<dbReference type="PRINTS" id="PR00184">
    <property type="entry name" value="NEISSPPORIN"/>
</dbReference>
<keyword evidence="5" id="KW-0812">Transmembrane</keyword>
<keyword evidence="10" id="KW-0998">Cell outer membrane</keyword>
<dbReference type="InterPro" id="IPR033900">
    <property type="entry name" value="Gram_neg_porin_domain"/>
</dbReference>
<evidence type="ECO:0000313" key="14">
    <source>
        <dbReference type="Proteomes" id="UP000789752"/>
    </source>
</evidence>
<keyword evidence="9" id="KW-0472">Membrane</keyword>
<evidence type="ECO:0000259" key="12">
    <source>
        <dbReference type="Pfam" id="PF13609"/>
    </source>
</evidence>
<keyword evidence="8" id="KW-0626">Porin</keyword>
<dbReference type="InterPro" id="IPR050298">
    <property type="entry name" value="Gram-neg_bact_OMP"/>
</dbReference>
<dbReference type="RefSeq" id="WP_228980660.1">
    <property type="nucleotide sequence ID" value="NZ_CAJQYY010000021.1"/>
</dbReference>
<comment type="subunit">
    <text evidence="2">Homotrimer.</text>
</comment>
<evidence type="ECO:0000256" key="4">
    <source>
        <dbReference type="ARBA" id="ARBA00022452"/>
    </source>
</evidence>
<feature type="chain" id="PRO_5047398392" description="Porin domain-containing protein" evidence="11">
    <location>
        <begin position="20"/>
        <end position="406"/>
    </location>
</feature>
<comment type="caution">
    <text evidence="13">The sequence shown here is derived from an EMBL/GenBank/DDBJ whole genome shotgun (WGS) entry which is preliminary data.</text>
</comment>
<dbReference type="EMBL" id="CAJQYY010000021">
    <property type="protein sequence ID" value="CAG4909487.1"/>
    <property type="molecule type" value="Genomic_DNA"/>
</dbReference>
<dbReference type="Gene3D" id="2.40.160.10">
    <property type="entry name" value="Porin"/>
    <property type="match status" value="1"/>
</dbReference>
<sequence>MKRYSIAVPLALVCVGAHAQSTLLLYGLLDIGVQYTNDAQVRGQSGRLAGASQFAMTDAHATGLSGSRWGLRGSEDIGSGMKAVFVLENGFMANTGTLAQGGAEFGRQAYVGISAAQVGTLTLGRQYDPYLEFVQPLSATGTFAGYMGSHPDDVDNLANTNRVNNAVKFATNKYGGFSASGLYSVGGVAGDTTANQIWALGGGYSNGSFSAGIGYLNARDPNVSFYGNTPNKGVATVDNIGTFGSATSPQGNPVYAGFASASTLQLIGAGLAWNFGTTTLGAVVTDTRFSGLGGTAAPNPRGYQGNVNFLNAELSLRAYVTPALLLGAAFDYTKRNSIDGGARYLQLDFGTIYSLSKRTDVYALTVLQRASGVDSLGQQAVASISGFSPSTTGHQIGARIGIRHKF</sequence>
<evidence type="ECO:0000256" key="11">
    <source>
        <dbReference type="SAM" id="SignalP"/>
    </source>
</evidence>
<evidence type="ECO:0000256" key="9">
    <source>
        <dbReference type="ARBA" id="ARBA00023136"/>
    </source>
</evidence>
<dbReference type="CDD" id="cd00342">
    <property type="entry name" value="gram_neg_porins"/>
    <property type="match status" value="1"/>
</dbReference>
<keyword evidence="4" id="KW-1134">Transmembrane beta strand</keyword>
<evidence type="ECO:0000256" key="1">
    <source>
        <dbReference type="ARBA" id="ARBA00004571"/>
    </source>
</evidence>
<dbReference type="SUPFAM" id="SSF56935">
    <property type="entry name" value="Porins"/>
    <property type="match status" value="1"/>
</dbReference>
<evidence type="ECO:0000256" key="2">
    <source>
        <dbReference type="ARBA" id="ARBA00011233"/>
    </source>
</evidence>
<keyword evidence="7" id="KW-0406">Ion transport</keyword>
<dbReference type="InterPro" id="IPR002299">
    <property type="entry name" value="Porin_Neis"/>
</dbReference>
<keyword evidence="6 11" id="KW-0732">Signal</keyword>
<feature type="signal peptide" evidence="11">
    <location>
        <begin position="1"/>
        <end position="19"/>
    </location>
</feature>
<dbReference type="PANTHER" id="PTHR34501:SF9">
    <property type="entry name" value="MAJOR OUTER MEMBRANE PROTEIN P.IA"/>
    <property type="match status" value="1"/>
</dbReference>
<evidence type="ECO:0000256" key="3">
    <source>
        <dbReference type="ARBA" id="ARBA00022448"/>
    </source>
</evidence>
<accession>A0ABM8U6P0</accession>
<proteinExistence type="predicted"/>
<evidence type="ECO:0000256" key="5">
    <source>
        <dbReference type="ARBA" id="ARBA00022692"/>
    </source>
</evidence>
<evidence type="ECO:0000256" key="10">
    <source>
        <dbReference type="ARBA" id="ARBA00023237"/>
    </source>
</evidence>
<dbReference type="PRINTS" id="PR00182">
    <property type="entry name" value="ECOLNEIPORIN"/>
</dbReference>
<gene>
    <name evidence="13" type="ORF">R54767_03603</name>
</gene>
<evidence type="ECO:0000256" key="8">
    <source>
        <dbReference type="ARBA" id="ARBA00023114"/>
    </source>
</evidence>
<feature type="domain" description="Porin" evidence="12">
    <location>
        <begin position="10"/>
        <end position="363"/>
    </location>
</feature>
<evidence type="ECO:0000256" key="6">
    <source>
        <dbReference type="ARBA" id="ARBA00022729"/>
    </source>
</evidence>
<organism evidence="13 14">
    <name type="scientific">Paraburkholderia gardini</name>
    <dbReference type="NCBI Taxonomy" id="2823469"/>
    <lineage>
        <taxon>Bacteria</taxon>
        <taxon>Pseudomonadati</taxon>
        <taxon>Pseudomonadota</taxon>
        <taxon>Betaproteobacteria</taxon>
        <taxon>Burkholderiales</taxon>
        <taxon>Burkholderiaceae</taxon>
        <taxon>Paraburkholderia</taxon>
    </lineage>
</organism>
<comment type="subcellular location">
    <subcellularLocation>
        <location evidence="1">Cell outer membrane</location>
        <topology evidence="1">Multi-pass membrane protein</topology>
    </subcellularLocation>
</comment>
<dbReference type="Proteomes" id="UP000789752">
    <property type="component" value="Unassembled WGS sequence"/>
</dbReference>
<keyword evidence="3" id="KW-0813">Transport</keyword>
<dbReference type="InterPro" id="IPR023614">
    <property type="entry name" value="Porin_dom_sf"/>
</dbReference>
<reference evidence="13 14" key="1">
    <citation type="submission" date="2021-04" db="EMBL/GenBank/DDBJ databases">
        <authorList>
            <person name="Vanwijnsberghe S."/>
        </authorList>
    </citation>
    <scope>NUCLEOTIDE SEQUENCE [LARGE SCALE GENOMIC DNA]</scope>
    <source>
        <strain evidence="13 14">LMG 32171</strain>
    </source>
</reference>